<evidence type="ECO:0000256" key="1">
    <source>
        <dbReference type="ARBA" id="ARBA00009953"/>
    </source>
</evidence>
<evidence type="ECO:0000313" key="6">
    <source>
        <dbReference type="Proteomes" id="UP001165082"/>
    </source>
</evidence>
<proteinExistence type="inferred from homology"/>
<evidence type="ECO:0000259" key="3">
    <source>
        <dbReference type="Pfam" id="PF08620"/>
    </source>
</evidence>
<protein>
    <submittedName>
        <fullName evidence="5">Uncharacterized protein</fullName>
    </submittedName>
</protein>
<comment type="similarity">
    <text evidence="1">Belongs to the RPAP1 family.</text>
</comment>
<accession>A0A9W7FG77</accession>
<evidence type="ECO:0000256" key="2">
    <source>
        <dbReference type="SAM" id="MobiDB-lite"/>
    </source>
</evidence>
<dbReference type="GO" id="GO:0006366">
    <property type="term" value="P:transcription by RNA polymerase II"/>
    <property type="evidence" value="ECO:0007669"/>
    <property type="project" value="InterPro"/>
</dbReference>
<evidence type="ECO:0000259" key="4">
    <source>
        <dbReference type="Pfam" id="PF08621"/>
    </source>
</evidence>
<feature type="region of interest" description="Disordered" evidence="2">
    <location>
        <begin position="164"/>
        <end position="186"/>
    </location>
</feature>
<feature type="domain" description="RPAP1 C-terminal" evidence="3">
    <location>
        <begin position="231"/>
        <end position="293"/>
    </location>
</feature>
<dbReference type="EMBL" id="BRXZ01000427">
    <property type="protein sequence ID" value="GMI11536.1"/>
    <property type="molecule type" value="Genomic_DNA"/>
</dbReference>
<dbReference type="InterPro" id="IPR039913">
    <property type="entry name" value="RPAP1/Rba50"/>
</dbReference>
<dbReference type="OrthoDB" id="47625at2759"/>
<evidence type="ECO:0000313" key="5">
    <source>
        <dbReference type="EMBL" id="GMI11536.1"/>
    </source>
</evidence>
<dbReference type="Pfam" id="PF08620">
    <property type="entry name" value="RPAP1_C"/>
    <property type="match status" value="1"/>
</dbReference>
<dbReference type="Proteomes" id="UP001165082">
    <property type="component" value="Unassembled WGS sequence"/>
</dbReference>
<comment type="caution">
    <text evidence="5">The sequence shown here is derived from an EMBL/GenBank/DDBJ whole genome shotgun (WGS) entry which is preliminary data.</text>
</comment>
<gene>
    <name evidence="5" type="ORF">TrRE_jg5743</name>
</gene>
<dbReference type="InterPro" id="IPR013929">
    <property type="entry name" value="RPAP1_C"/>
</dbReference>
<dbReference type="Pfam" id="PF08621">
    <property type="entry name" value="RPAP1_N"/>
    <property type="match status" value="1"/>
</dbReference>
<dbReference type="AlphaFoldDB" id="A0A9W7FG77"/>
<name>A0A9W7FG77_9STRA</name>
<organism evidence="5 6">
    <name type="scientific">Triparma retinervis</name>
    <dbReference type="NCBI Taxonomy" id="2557542"/>
    <lineage>
        <taxon>Eukaryota</taxon>
        <taxon>Sar</taxon>
        <taxon>Stramenopiles</taxon>
        <taxon>Ochrophyta</taxon>
        <taxon>Bolidophyceae</taxon>
        <taxon>Parmales</taxon>
        <taxon>Triparmaceae</taxon>
        <taxon>Triparma</taxon>
    </lineage>
</organism>
<dbReference type="PANTHER" id="PTHR21483">
    <property type="entry name" value="RNA POLYMERASE II-ASSOCIATED PROTEIN 1"/>
    <property type="match status" value="1"/>
</dbReference>
<reference evidence="5" key="1">
    <citation type="submission" date="2022-07" db="EMBL/GenBank/DDBJ databases">
        <title>Genome analysis of Parmales, a sister group of diatoms, reveals the evolutionary specialization of diatoms from phago-mixotrophs to photoautotrophs.</title>
        <authorList>
            <person name="Ban H."/>
            <person name="Sato S."/>
            <person name="Yoshikawa S."/>
            <person name="Kazumasa Y."/>
            <person name="Nakamura Y."/>
            <person name="Ichinomiya M."/>
            <person name="Saitoh K."/>
            <person name="Sato N."/>
            <person name="Blanc-Mathieu R."/>
            <person name="Endo H."/>
            <person name="Kuwata A."/>
            <person name="Ogata H."/>
        </authorList>
    </citation>
    <scope>NUCLEOTIDE SEQUENCE</scope>
</reference>
<dbReference type="InterPro" id="IPR013930">
    <property type="entry name" value="RPAP1_N"/>
</dbReference>
<keyword evidence="6" id="KW-1185">Reference proteome</keyword>
<dbReference type="PANTHER" id="PTHR21483:SF18">
    <property type="entry name" value="RNA POLYMERASE II-ASSOCIATED PROTEIN 1"/>
    <property type="match status" value="1"/>
</dbReference>
<feature type="domain" description="RPAP1 N-terminal" evidence="4">
    <location>
        <begin position="106"/>
        <end position="148"/>
    </location>
</feature>
<sequence>MNTRDMPPDEFDDLIAAQEEFLRSEMKPSARVVRRSAPAIGGTFDEPLGTFGISKKRVSKGAQKDEGLDNTLGRKINKPMTMPMQQTVSVTGRDGGTMEVNKPMTISDESDRILQGMTSMEIREEKEELVRIMGERMAAFVKKRGKKKIASKKSNIKEASIEASPKMPRQTEVKGATWQPPKAPRNDDELKAAVLGMPEQERGRLEWTLDSSSLPPPAAGSSRSGLKIFAARYDLDGVRITGVDEGKEMDNKLRHHSEGDKEAGYNLGDLSALVRSANEAQRMLALRCLKGVFGPKGFVIDDLPRGLVEGVRGCMDVRLGCGFRVREGVRLAVDVMVGLVAHAVSRVTEGGAEDDKVEQTDGVVKTREEGVEDGELFKKNPMWCLLSRMEFIPAAVRILEAFLPGRKGGIEEEGDLTIAMAELTAGITEGSRGNGETGFVLDFVLDAPGIVAMNVASNADVVERVLECVVKRMRYGLGIEDIGTYVRIAVEPLASPKDDEGTRKVKRAFLRLLGGYLRVVKYLNLRTGEDEEEGNVITEVQMTAVRESSVHLAPLCNGFIKGVANADKPLPAVELLGPGVEMVVSYLVASTPTPTNGGMKEEDVKSGVFLPAVDGLEEGLRRILDADVVEQSIDVVFGENNYNSPKHEELLTSIIRGACALGVQGDLASKLRALLLSKLGSSTSSAPSILPPEATYHVLILLLTTENSPSDFARNLAYNLLSTLAPGHENIADFVMENFLPSPLSGFLRGELRSSKRRVAQLAHSMSLNGTGIRTGSGPFGLMCLRRTVGIKEREEDSTLLLPMGDRWLVQALSSAGMGYETSKTLTASVATVVLDLLMEMEEKKEMEEFRDRMGLDECVYHALVVAGTGLGEVKEVGEKVVKLLGNYSTKLNPRKVVAACHDHKSPLPPPPPTLTPTPSNPGDAIYDPEASISHAGGYTSTELRSWKEFVLDFCNRFTGECPGPGATSYALRMVLRPLFPSEVTEEAFEKLRGYLKVAGAEATKEELVETVLDEKKLPTDLLDSYVNVLRGDFKVNDGFFFRLAVISLLQDHVRTRSSASVGRIRKIECQREKVERLVAEIGGRGDIPRARDLLELMERLEM</sequence>